<evidence type="ECO:0000259" key="7">
    <source>
        <dbReference type="Pfam" id="PF08281"/>
    </source>
</evidence>
<dbReference type="NCBIfam" id="TIGR02937">
    <property type="entry name" value="sigma70-ECF"/>
    <property type="match status" value="1"/>
</dbReference>
<keyword evidence="9" id="KW-1185">Reference proteome</keyword>
<keyword evidence="4" id="KW-0238">DNA-binding</keyword>
<dbReference type="Proteomes" id="UP001596364">
    <property type="component" value="Unassembled WGS sequence"/>
</dbReference>
<dbReference type="InterPro" id="IPR014284">
    <property type="entry name" value="RNA_pol_sigma-70_dom"/>
</dbReference>
<dbReference type="SUPFAM" id="SSF88659">
    <property type="entry name" value="Sigma3 and sigma4 domains of RNA polymerase sigma factors"/>
    <property type="match status" value="1"/>
</dbReference>
<keyword evidence="2" id="KW-0805">Transcription regulation</keyword>
<dbReference type="RefSeq" id="WP_254426616.1">
    <property type="nucleotide sequence ID" value="NZ_JBHSUS010000001.1"/>
</dbReference>
<evidence type="ECO:0000259" key="6">
    <source>
        <dbReference type="Pfam" id="PF04542"/>
    </source>
</evidence>
<keyword evidence="5" id="KW-0804">Transcription</keyword>
<sequence length="175" mass="20157">MRQVQQQQLDKLAVLYEANKVRLFNFFLHMGCSRSASEDLVQDTFMRILAYRHGFSGQASFRSWMYGIARNAAVDHFRKNQRHEGHEDIADCDPSGSELTQDMELSQQQRVFKQALHALPAEDRDMILLSRFADLNYQEIAELMACNINTLKSRMQAALKRLQAQVQTLCEGVSQ</sequence>
<comment type="caution">
    <text evidence="8">The sequence shown here is derived from an EMBL/GenBank/DDBJ whole genome shotgun (WGS) entry which is preliminary data.</text>
</comment>
<evidence type="ECO:0000313" key="8">
    <source>
        <dbReference type="EMBL" id="MFC6439048.1"/>
    </source>
</evidence>
<dbReference type="SUPFAM" id="SSF88946">
    <property type="entry name" value="Sigma2 domain of RNA polymerase sigma factors"/>
    <property type="match status" value="1"/>
</dbReference>
<evidence type="ECO:0000256" key="5">
    <source>
        <dbReference type="ARBA" id="ARBA00023163"/>
    </source>
</evidence>
<dbReference type="PANTHER" id="PTHR43133">
    <property type="entry name" value="RNA POLYMERASE ECF-TYPE SIGMA FACTO"/>
    <property type="match status" value="1"/>
</dbReference>
<protein>
    <submittedName>
        <fullName evidence="8">RNA polymerase sigma factor</fullName>
    </submittedName>
</protein>
<dbReference type="Gene3D" id="1.10.10.10">
    <property type="entry name" value="Winged helix-like DNA-binding domain superfamily/Winged helix DNA-binding domain"/>
    <property type="match status" value="1"/>
</dbReference>
<evidence type="ECO:0000256" key="3">
    <source>
        <dbReference type="ARBA" id="ARBA00023082"/>
    </source>
</evidence>
<dbReference type="Pfam" id="PF08281">
    <property type="entry name" value="Sigma70_r4_2"/>
    <property type="match status" value="1"/>
</dbReference>
<dbReference type="InterPro" id="IPR013249">
    <property type="entry name" value="RNA_pol_sigma70_r4_t2"/>
</dbReference>
<proteinExistence type="inferred from homology"/>
<evidence type="ECO:0000313" key="9">
    <source>
        <dbReference type="Proteomes" id="UP001596364"/>
    </source>
</evidence>
<dbReference type="InterPro" id="IPR036388">
    <property type="entry name" value="WH-like_DNA-bd_sf"/>
</dbReference>
<dbReference type="CDD" id="cd06171">
    <property type="entry name" value="Sigma70_r4"/>
    <property type="match status" value="1"/>
</dbReference>
<dbReference type="InterPro" id="IPR039425">
    <property type="entry name" value="RNA_pol_sigma-70-like"/>
</dbReference>
<dbReference type="InterPro" id="IPR013325">
    <property type="entry name" value="RNA_pol_sigma_r2"/>
</dbReference>
<dbReference type="Gene3D" id="1.10.1740.10">
    <property type="match status" value="1"/>
</dbReference>
<dbReference type="Pfam" id="PF04542">
    <property type="entry name" value="Sigma70_r2"/>
    <property type="match status" value="1"/>
</dbReference>
<organism evidence="8 9">
    <name type="scientific">Pseudobowmanella zhangzhouensis</name>
    <dbReference type="NCBI Taxonomy" id="1537679"/>
    <lineage>
        <taxon>Bacteria</taxon>
        <taxon>Pseudomonadati</taxon>
        <taxon>Pseudomonadota</taxon>
        <taxon>Gammaproteobacteria</taxon>
        <taxon>Alteromonadales</taxon>
        <taxon>Alteromonadaceae</taxon>
    </lineage>
</organism>
<reference evidence="9" key="1">
    <citation type="journal article" date="2019" name="Int. J. Syst. Evol. Microbiol.">
        <title>The Global Catalogue of Microorganisms (GCM) 10K type strain sequencing project: providing services to taxonomists for standard genome sequencing and annotation.</title>
        <authorList>
            <consortium name="The Broad Institute Genomics Platform"/>
            <consortium name="The Broad Institute Genome Sequencing Center for Infectious Disease"/>
            <person name="Wu L."/>
            <person name="Ma J."/>
        </authorList>
    </citation>
    <scope>NUCLEOTIDE SEQUENCE [LARGE SCALE GENOMIC DNA]</scope>
    <source>
        <strain evidence="9">CGMCC 1.16031</strain>
    </source>
</reference>
<name>A0ABW1XG55_9ALTE</name>
<feature type="domain" description="RNA polymerase sigma factor 70 region 4 type 2" evidence="7">
    <location>
        <begin position="112"/>
        <end position="162"/>
    </location>
</feature>
<gene>
    <name evidence="8" type="ORF">ACFP85_02630</name>
</gene>
<dbReference type="PANTHER" id="PTHR43133:SF8">
    <property type="entry name" value="RNA POLYMERASE SIGMA FACTOR HI_1459-RELATED"/>
    <property type="match status" value="1"/>
</dbReference>
<evidence type="ECO:0000256" key="4">
    <source>
        <dbReference type="ARBA" id="ARBA00023125"/>
    </source>
</evidence>
<comment type="similarity">
    <text evidence="1">Belongs to the sigma-70 factor family. ECF subfamily.</text>
</comment>
<keyword evidence="3" id="KW-0731">Sigma factor</keyword>
<evidence type="ECO:0000256" key="1">
    <source>
        <dbReference type="ARBA" id="ARBA00010641"/>
    </source>
</evidence>
<dbReference type="EMBL" id="JBHSUS010000001">
    <property type="protein sequence ID" value="MFC6439048.1"/>
    <property type="molecule type" value="Genomic_DNA"/>
</dbReference>
<dbReference type="InterPro" id="IPR007627">
    <property type="entry name" value="RNA_pol_sigma70_r2"/>
</dbReference>
<evidence type="ECO:0000256" key="2">
    <source>
        <dbReference type="ARBA" id="ARBA00023015"/>
    </source>
</evidence>
<dbReference type="InterPro" id="IPR013324">
    <property type="entry name" value="RNA_pol_sigma_r3/r4-like"/>
</dbReference>
<accession>A0ABW1XG55</accession>
<feature type="domain" description="RNA polymerase sigma-70 region 2" evidence="6">
    <location>
        <begin position="15"/>
        <end position="82"/>
    </location>
</feature>